<dbReference type="InterPro" id="IPR012867">
    <property type="entry name" value="DUF1648"/>
</dbReference>
<dbReference type="AlphaFoldDB" id="A0A1G9PCS7"/>
<evidence type="ECO:0000259" key="2">
    <source>
        <dbReference type="Pfam" id="PF07853"/>
    </source>
</evidence>
<evidence type="ECO:0000313" key="3">
    <source>
        <dbReference type="EMBL" id="SDL95955.1"/>
    </source>
</evidence>
<dbReference type="Pfam" id="PF07853">
    <property type="entry name" value="DUF1648"/>
    <property type="match status" value="1"/>
</dbReference>
<gene>
    <name evidence="3" type="ORF">SAMN05421823_109138</name>
</gene>
<proteinExistence type="predicted"/>
<dbReference type="Proteomes" id="UP000198510">
    <property type="component" value="Unassembled WGS sequence"/>
</dbReference>
<protein>
    <recommendedName>
        <fullName evidence="2">DUF1648 domain-containing protein</fullName>
    </recommendedName>
</protein>
<keyword evidence="4" id="KW-1185">Reference proteome</keyword>
<accession>A0A1G9PCS7</accession>
<keyword evidence="1" id="KW-1133">Transmembrane helix</keyword>
<feature type="transmembrane region" description="Helical" evidence="1">
    <location>
        <begin position="76"/>
        <end position="94"/>
    </location>
</feature>
<organism evidence="3 4">
    <name type="scientific">Catalinimonas alkaloidigena</name>
    <dbReference type="NCBI Taxonomy" id="1075417"/>
    <lineage>
        <taxon>Bacteria</taxon>
        <taxon>Pseudomonadati</taxon>
        <taxon>Bacteroidota</taxon>
        <taxon>Cytophagia</taxon>
        <taxon>Cytophagales</taxon>
        <taxon>Catalimonadaceae</taxon>
        <taxon>Catalinimonas</taxon>
    </lineage>
</organism>
<reference evidence="3 4" key="1">
    <citation type="submission" date="2016-10" db="EMBL/GenBank/DDBJ databases">
        <authorList>
            <person name="de Groot N.N."/>
        </authorList>
    </citation>
    <scope>NUCLEOTIDE SEQUENCE [LARGE SCALE GENOMIC DNA]</scope>
    <source>
        <strain evidence="3 4">DSM 25186</strain>
    </source>
</reference>
<evidence type="ECO:0000256" key="1">
    <source>
        <dbReference type="SAM" id="Phobius"/>
    </source>
</evidence>
<dbReference type="STRING" id="1075417.SAMN05421823_109138"/>
<keyword evidence="1" id="KW-0812">Transmembrane</keyword>
<dbReference type="EMBL" id="FNFO01000009">
    <property type="protein sequence ID" value="SDL95955.1"/>
    <property type="molecule type" value="Genomic_DNA"/>
</dbReference>
<keyword evidence="1" id="KW-0472">Membrane</keyword>
<feature type="domain" description="DUF1648" evidence="2">
    <location>
        <begin position="2"/>
        <end position="35"/>
    </location>
</feature>
<sequence>MYYAQLPDTIPRHFGPAGQPDAYGAKELIGTLPAIGSLLYLDLVFLNHYPHIFHYPVKITAEHAPRPYRLAIRRVRVLKCVIVGSFAYLTYATLGNREGLGTFFLLVFLPLTLGSTECFVYRALTKC</sequence>
<feature type="transmembrane region" description="Helical" evidence="1">
    <location>
        <begin position="100"/>
        <end position="124"/>
    </location>
</feature>
<name>A0A1G9PCS7_9BACT</name>
<evidence type="ECO:0000313" key="4">
    <source>
        <dbReference type="Proteomes" id="UP000198510"/>
    </source>
</evidence>